<sequence>MSKFMGYVQKMYDILTVTKMFTGSIMKPEYTIKMYKEMTKPKRKYLYDLMSKFLRHHKLENDVPLIIVELNVLAARENVDTSVLMLAYLEKGRLKRI</sequence>
<proteinExistence type="predicted"/>
<evidence type="ECO:0000313" key="1">
    <source>
        <dbReference type="EMBL" id="QXM06958.1"/>
    </source>
</evidence>
<dbReference type="RefSeq" id="WP_218283650.1">
    <property type="nucleotide sequence ID" value="NZ_CP078093.1"/>
</dbReference>
<keyword evidence="2" id="KW-1185">Reference proteome</keyword>
<organism evidence="1 2">
    <name type="scientific">Crassaminicella indica</name>
    <dbReference type="NCBI Taxonomy" id="2855394"/>
    <lineage>
        <taxon>Bacteria</taxon>
        <taxon>Bacillati</taxon>
        <taxon>Bacillota</taxon>
        <taxon>Clostridia</taxon>
        <taxon>Eubacteriales</taxon>
        <taxon>Clostridiaceae</taxon>
        <taxon>Crassaminicella</taxon>
    </lineage>
</organism>
<gene>
    <name evidence="1" type="ORF">KVH43_04360</name>
</gene>
<evidence type="ECO:0000313" key="2">
    <source>
        <dbReference type="Proteomes" id="UP000886818"/>
    </source>
</evidence>
<name>A0ABX8RD10_9CLOT</name>
<accession>A0ABX8RD10</accession>
<reference evidence="1" key="1">
    <citation type="submission" date="2021-07" db="EMBL/GenBank/DDBJ databases">
        <title>Complete genome sequence of Crassaminicella sp. 143-21, isolated from a deep-sea hydrothermal vent.</title>
        <authorList>
            <person name="Li X."/>
        </authorList>
    </citation>
    <scope>NUCLEOTIDE SEQUENCE</scope>
    <source>
        <strain evidence="1">143-21</strain>
    </source>
</reference>
<protein>
    <submittedName>
        <fullName evidence="1">Uncharacterized protein</fullName>
    </submittedName>
</protein>
<dbReference type="EMBL" id="CP078093">
    <property type="protein sequence ID" value="QXM06958.1"/>
    <property type="molecule type" value="Genomic_DNA"/>
</dbReference>
<dbReference type="Proteomes" id="UP000886818">
    <property type="component" value="Chromosome"/>
</dbReference>